<evidence type="ECO:0000256" key="1">
    <source>
        <dbReference type="ARBA" id="ARBA00010923"/>
    </source>
</evidence>
<dbReference type="RefSeq" id="WP_052022246.1">
    <property type="nucleotide sequence ID" value="NZ_AXCW01000008.1"/>
</dbReference>
<dbReference type="InterPro" id="IPR000055">
    <property type="entry name" value="Restrct_endonuc_typeI_TRD"/>
</dbReference>
<reference evidence="5 6" key="1">
    <citation type="submission" date="2014-01" db="EMBL/GenBank/DDBJ databases">
        <title>Actinotalea ferrariae CF5-4.</title>
        <authorList>
            <person name="Chen F."/>
            <person name="Li Y."/>
            <person name="Wang G."/>
        </authorList>
    </citation>
    <scope>NUCLEOTIDE SEQUENCE [LARGE SCALE GENOMIC DNA]</scope>
    <source>
        <strain evidence="5 6">CF5-4</strain>
    </source>
</reference>
<dbReference type="EMBL" id="AXCW01000008">
    <property type="protein sequence ID" value="EYR65022.1"/>
    <property type="molecule type" value="Genomic_DNA"/>
</dbReference>
<dbReference type="GO" id="GO:0009307">
    <property type="term" value="P:DNA restriction-modification system"/>
    <property type="evidence" value="ECO:0007669"/>
    <property type="project" value="UniProtKB-KW"/>
</dbReference>
<evidence type="ECO:0000259" key="4">
    <source>
        <dbReference type="Pfam" id="PF01420"/>
    </source>
</evidence>
<proteinExistence type="inferred from homology"/>
<feature type="domain" description="Type I restriction modification DNA specificity" evidence="4">
    <location>
        <begin position="78"/>
        <end position="193"/>
    </location>
</feature>
<evidence type="ECO:0000313" key="5">
    <source>
        <dbReference type="EMBL" id="EYR65022.1"/>
    </source>
</evidence>
<keyword evidence="6" id="KW-1185">Reference proteome</keyword>
<organism evidence="5 6">
    <name type="scientific">Actinotalea ferrariae CF5-4</name>
    <dbReference type="NCBI Taxonomy" id="948458"/>
    <lineage>
        <taxon>Bacteria</taxon>
        <taxon>Bacillati</taxon>
        <taxon>Actinomycetota</taxon>
        <taxon>Actinomycetes</taxon>
        <taxon>Micrococcales</taxon>
        <taxon>Cellulomonadaceae</taxon>
        <taxon>Actinotalea</taxon>
    </lineage>
</organism>
<dbReference type="InterPro" id="IPR052021">
    <property type="entry name" value="Type-I_RS_S_subunit"/>
</dbReference>
<evidence type="ECO:0000313" key="6">
    <source>
        <dbReference type="Proteomes" id="UP000019753"/>
    </source>
</evidence>
<sequence length="427" mass="46338">MSAWKRATLAELASPDPYALATGPFGSAISAKNFVEHGVPVIRGSNLSLDVGVRLNDHGLAFLTEAKAATFKRSVARRGDLVFTCWGTIGQIGLIDDRSEYAEYIVSNKQMKLTPDPTKVDSTYLYYLLSSPEMVRVVTGQSIGAAVPGFNLGQLKDIAVYVPPLGAQRDIAGVLGGIDDLIENNRRRVQVLEEMARTIYREWFVEFRYPGHESVPLVDSALGPLPEGWSAGVLDEIVATGKESVDPSTIEPTTPAVGLEHIPRQQVTLDDWGSAGNQGSRKAVFKQGDVLFGKIRPYFHKVSVAPIDGICSTDAIVIRPLSKHWGQAVFTVSSVEFVAHATQTANGTKMPRADWKVLGKWPLAVPPAPIAESFSDVARNHLTLAATLMFENRRLAGMRDLLLPKLVTGQIDVSALDLNRALEEAVA</sequence>
<dbReference type="Gene3D" id="3.90.220.20">
    <property type="entry name" value="DNA methylase specificity domains"/>
    <property type="match status" value="2"/>
</dbReference>
<dbReference type="InterPro" id="IPR044946">
    <property type="entry name" value="Restrct_endonuc_typeI_TRD_sf"/>
</dbReference>
<accession>A0A021W120</accession>
<evidence type="ECO:0000256" key="2">
    <source>
        <dbReference type="ARBA" id="ARBA00022747"/>
    </source>
</evidence>
<comment type="similarity">
    <text evidence="1">Belongs to the type-I restriction system S methylase family.</text>
</comment>
<dbReference type="PANTHER" id="PTHR30408:SF13">
    <property type="entry name" value="TYPE I RESTRICTION ENZYME HINDI SPECIFICITY SUBUNIT"/>
    <property type="match status" value="1"/>
</dbReference>
<keyword evidence="2" id="KW-0680">Restriction system</keyword>
<gene>
    <name evidence="5" type="ORF">N866_18870</name>
</gene>
<keyword evidence="3" id="KW-0238">DNA-binding</keyword>
<dbReference type="PANTHER" id="PTHR30408">
    <property type="entry name" value="TYPE-1 RESTRICTION ENZYME ECOKI SPECIFICITY PROTEIN"/>
    <property type="match status" value="1"/>
</dbReference>
<evidence type="ECO:0000256" key="3">
    <source>
        <dbReference type="ARBA" id="ARBA00023125"/>
    </source>
</evidence>
<protein>
    <submittedName>
        <fullName evidence="5">Restriction modification system DNA specificity subunit</fullName>
    </submittedName>
</protein>
<dbReference type="SUPFAM" id="SSF116734">
    <property type="entry name" value="DNA methylase specificity domain"/>
    <property type="match status" value="2"/>
</dbReference>
<dbReference type="AlphaFoldDB" id="A0A021W120"/>
<comment type="caution">
    <text evidence="5">The sequence shown here is derived from an EMBL/GenBank/DDBJ whole genome shotgun (WGS) entry which is preliminary data.</text>
</comment>
<dbReference type="GO" id="GO:0003677">
    <property type="term" value="F:DNA binding"/>
    <property type="evidence" value="ECO:0007669"/>
    <property type="project" value="UniProtKB-KW"/>
</dbReference>
<dbReference type="Pfam" id="PF01420">
    <property type="entry name" value="Methylase_S"/>
    <property type="match status" value="1"/>
</dbReference>
<name>A0A021W120_9CELL</name>
<dbReference type="Proteomes" id="UP000019753">
    <property type="component" value="Unassembled WGS sequence"/>
</dbReference>
<dbReference type="OrthoDB" id="3197085at2"/>